<dbReference type="Proteomes" id="UP000092967">
    <property type="component" value="Chromosome"/>
</dbReference>
<dbReference type="AlphaFoldDB" id="A0A1B1Y253"/>
<reference evidence="7 8" key="1">
    <citation type="submission" date="2016-02" db="EMBL/GenBank/DDBJ databases">
        <authorList>
            <person name="Wen L."/>
            <person name="He K."/>
            <person name="Yang H."/>
        </authorList>
    </citation>
    <scope>NUCLEOTIDE SEQUENCE [LARGE SCALE GENOMIC DNA]</scope>
    <source>
        <strain evidence="7 8">CZ1127</strain>
    </source>
</reference>
<evidence type="ECO:0000256" key="5">
    <source>
        <dbReference type="PIRSR" id="PIRSR006278-2"/>
    </source>
</evidence>
<evidence type="ECO:0000256" key="4">
    <source>
        <dbReference type="PIRSR" id="PIRSR006278-1"/>
    </source>
</evidence>
<dbReference type="KEGG" id="wfu:AXE80_00425"/>
<dbReference type="Pfam" id="PF00291">
    <property type="entry name" value="PALP"/>
    <property type="match status" value="1"/>
</dbReference>
<evidence type="ECO:0000259" key="6">
    <source>
        <dbReference type="Pfam" id="PF00291"/>
    </source>
</evidence>
<dbReference type="GO" id="GO:0019148">
    <property type="term" value="F:D-cysteine desulfhydrase activity"/>
    <property type="evidence" value="ECO:0007669"/>
    <property type="project" value="TreeGrafter"/>
</dbReference>
<dbReference type="InterPro" id="IPR001926">
    <property type="entry name" value="TrpB-like_PALP"/>
</dbReference>
<feature type="active site" description="Nucleophile" evidence="4">
    <location>
        <position position="65"/>
    </location>
</feature>
<evidence type="ECO:0000313" key="7">
    <source>
        <dbReference type="EMBL" id="ANW94851.1"/>
    </source>
</evidence>
<keyword evidence="8" id="KW-1185">Reference proteome</keyword>
<comment type="cofactor">
    <cofactor evidence="1">
        <name>pyridoxal 5'-phosphate</name>
        <dbReference type="ChEBI" id="CHEBI:597326"/>
    </cofactor>
</comment>
<gene>
    <name evidence="7" type="ORF">AXE80_00425</name>
</gene>
<evidence type="ECO:0000256" key="1">
    <source>
        <dbReference type="ARBA" id="ARBA00001933"/>
    </source>
</evidence>
<proteinExistence type="inferred from homology"/>
<dbReference type="SUPFAM" id="SSF53686">
    <property type="entry name" value="Tryptophan synthase beta subunit-like PLP-dependent enzymes"/>
    <property type="match status" value="1"/>
</dbReference>
<dbReference type="EMBL" id="CP014224">
    <property type="protein sequence ID" value="ANW94851.1"/>
    <property type="molecule type" value="Genomic_DNA"/>
</dbReference>
<keyword evidence="3 5" id="KW-0663">Pyridoxal phosphate</keyword>
<dbReference type="Gene3D" id="3.40.50.1100">
    <property type="match status" value="2"/>
</dbReference>
<dbReference type="PANTHER" id="PTHR43780:SF2">
    <property type="entry name" value="1-AMINOCYCLOPROPANE-1-CARBOXYLATE DEAMINASE-RELATED"/>
    <property type="match status" value="1"/>
</dbReference>
<dbReference type="InterPro" id="IPR027278">
    <property type="entry name" value="ACCD_DCysDesulf"/>
</dbReference>
<evidence type="ECO:0000313" key="8">
    <source>
        <dbReference type="Proteomes" id="UP000092967"/>
    </source>
</evidence>
<dbReference type="PIRSF" id="PIRSF006278">
    <property type="entry name" value="ACCD_DCysDesulf"/>
    <property type="match status" value="1"/>
</dbReference>
<dbReference type="InterPro" id="IPR036052">
    <property type="entry name" value="TrpB-like_PALP_sf"/>
</dbReference>
<evidence type="ECO:0000256" key="2">
    <source>
        <dbReference type="ARBA" id="ARBA00008639"/>
    </source>
</evidence>
<organism evidence="7 8">
    <name type="scientific">Wenyingzhuangia fucanilytica</name>
    <dbReference type="NCBI Taxonomy" id="1790137"/>
    <lineage>
        <taxon>Bacteria</taxon>
        <taxon>Pseudomonadati</taxon>
        <taxon>Bacteroidota</taxon>
        <taxon>Flavobacteriia</taxon>
        <taxon>Flavobacteriales</taxon>
        <taxon>Flavobacteriaceae</taxon>
        <taxon>Wenyingzhuangia</taxon>
    </lineage>
</organism>
<comment type="similarity">
    <text evidence="2">Belongs to the ACC deaminase/D-cysteine desulfhydrase family.</text>
</comment>
<dbReference type="STRING" id="1790137.AXE80_00425"/>
<dbReference type="PANTHER" id="PTHR43780">
    <property type="entry name" value="1-AMINOCYCLOPROPANE-1-CARBOXYLATE DEAMINASE-RELATED"/>
    <property type="match status" value="1"/>
</dbReference>
<evidence type="ECO:0000256" key="3">
    <source>
        <dbReference type="ARBA" id="ARBA00022898"/>
    </source>
</evidence>
<protein>
    <submittedName>
        <fullName evidence="7">1-aminocyclopropane-1-carboxylate deaminase</fullName>
    </submittedName>
</protein>
<sequence length="308" mass="34474">MMNFSQNIQINIPLLQDKGVLLYVKREDLLHPFISGNKFRKLKYNIQEAKNQKKDCLLTFGGAYSNHILATAAAGKEFGFKTVGVIRGEELGIDLEKNFDKNPTLKQAHQFGMEFLFVSRAEYQQKNETDFLASLLNKYPNCYILPEGGTNSLAIKGCEEILSETDKDFTHVCCALGTGGTVTGIINSSAAKQNILVFPSLKGSWIADEINSLKPNKQNWKVISEYHFGGYGKVSEELITFINQFKKDTNILLDPIYTGKMLFGILDLIKNNHFKKESKILAIHTGGLQGIAGMNLLLKQKNKTIINE</sequence>
<accession>A0A1B1Y253</accession>
<feature type="domain" description="Tryptophan synthase beta chain-like PALP" evidence="6">
    <location>
        <begin position="16"/>
        <end position="286"/>
    </location>
</feature>
<feature type="modified residue" description="N6-(pyridoxal phosphate)lysine" evidence="5">
    <location>
        <position position="38"/>
    </location>
</feature>
<name>A0A1B1Y253_9FLAO</name>